<dbReference type="PROSITE" id="PS00105">
    <property type="entry name" value="AA_TRANSFER_CLASS_1"/>
    <property type="match status" value="1"/>
</dbReference>
<gene>
    <name evidence="8" type="ORF">IWT5_00688</name>
</gene>
<evidence type="ECO:0000259" key="7">
    <source>
        <dbReference type="Pfam" id="PF00155"/>
    </source>
</evidence>
<evidence type="ECO:0000256" key="2">
    <source>
        <dbReference type="ARBA" id="ARBA00007441"/>
    </source>
</evidence>
<dbReference type="InterPro" id="IPR050596">
    <property type="entry name" value="AspAT/PAT-like"/>
</dbReference>
<comment type="similarity">
    <text evidence="2 6">Belongs to the class-I pyridoxal-phosphate-dependent aminotransferase family.</text>
</comment>
<dbReference type="Gene3D" id="3.40.640.10">
    <property type="entry name" value="Type I PLP-dependent aspartate aminotransferase-like (Major domain)"/>
    <property type="match status" value="1"/>
</dbReference>
<dbReference type="Pfam" id="PF00155">
    <property type="entry name" value="Aminotran_1_2"/>
    <property type="match status" value="1"/>
</dbReference>
<dbReference type="InterPro" id="IPR015424">
    <property type="entry name" value="PyrdxlP-dep_Trfase"/>
</dbReference>
<sequence length="390" mass="43051">MEINELNPDILSVKPSALRVFDHEISEDPDIVKLTLGEPDFNVPEHIKQAAIASINANQSHYPFYWGIQELRDAASTYYRDKFGYQYTADQIVCTVGATEGLSATFKTLFRPGDGILIPMPAYPVYKAMAGINQLVPIMIDTTDTDCVLTPKQVTDAIAAHPDVTVRGVVITDPSNPTGAVYTEEQLAALVPVFRDNNIWVISDEIYGELTYGVKHYTLSKWLPEQTIIINGLSKSHAMTGWRIGFVFGPAGVIDQIAKAHQFEVTTPTSIVQYAAVEALTHGQNDAAAMRKIYEQRRDYLTQSLDKLGMTYVAPKGAFYIFTKIPEQCEQDSFTFARHLAKTYHVGLMPGAPFGDPQALRISYASSNENLHAAVDALTKELARVGSLAK</sequence>
<keyword evidence="3 6" id="KW-0032">Aminotransferase</keyword>
<dbReference type="InterPro" id="IPR004838">
    <property type="entry name" value="NHTrfase_class1_PyrdxlP-BS"/>
</dbReference>
<dbReference type="PANTHER" id="PTHR46383:SF4">
    <property type="entry name" value="AMINOTRANSFERASE"/>
    <property type="match status" value="1"/>
</dbReference>
<dbReference type="GO" id="GO:0008483">
    <property type="term" value="F:transaminase activity"/>
    <property type="evidence" value="ECO:0007669"/>
    <property type="project" value="UniProtKB-KW"/>
</dbReference>
<dbReference type="OrthoDB" id="9802328at2"/>
<dbReference type="GO" id="GO:0030170">
    <property type="term" value="F:pyridoxal phosphate binding"/>
    <property type="evidence" value="ECO:0007669"/>
    <property type="project" value="InterPro"/>
</dbReference>
<protein>
    <recommendedName>
        <fullName evidence="6">Aminotransferase</fullName>
        <ecNumber evidence="6">2.6.1.-</ecNumber>
    </recommendedName>
</protein>
<comment type="caution">
    <text evidence="8">The sequence shown here is derived from an EMBL/GenBank/DDBJ whole genome shotgun (WGS) entry which is preliminary data.</text>
</comment>
<comment type="cofactor">
    <cofactor evidence="1 6">
        <name>pyridoxal 5'-phosphate</name>
        <dbReference type="ChEBI" id="CHEBI:597326"/>
    </cofactor>
</comment>
<dbReference type="InterPro" id="IPR004839">
    <property type="entry name" value="Aminotransferase_I/II_large"/>
</dbReference>
<dbReference type="SUPFAM" id="SSF53383">
    <property type="entry name" value="PLP-dependent transferases"/>
    <property type="match status" value="1"/>
</dbReference>
<dbReference type="Proteomes" id="UP000223370">
    <property type="component" value="Unassembled WGS sequence"/>
</dbReference>
<proteinExistence type="inferred from homology"/>
<evidence type="ECO:0000256" key="1">
    <source>
        <dbReference type="ARBA" id="ARBA00001933"/>
    </source>
</evidence>
<name>A0A1Z5H5U0_9LACO</name>
<dbReference type="InterPro" id="IPR015421">
    <property type="entry name" value="PyrdxlP-dep_Trfase_major"/>
</dbReference>
<dbReference type="Gene3D" id="3.90.1150.10">
    <property type="entry name" value="Aspartate Aminotransferase, domain 1"/>
    <property type="match status" value="1"/>
</dbReference>
<dbReference type="PANTHER" id="PTHR46383">
    <property type="entry name" value="ASPARTATE AMINOTRANSFERASE"/>
    <property type="match status" value="1"/>
</dbReference>
<accession>A0A1Z5H5U0</accession>
<dbReference type="RefSeq" id="WP_098823919.1">
    <property type="nucleotide sequence ID" value="NZ_BCMJ01000002.1"/>
</dbReference>
<evidence type="ECO:0000256" key="6">
    <source>
        <dbReference type="RuleBase" id="RU000481"/>
    </source>
</evidence>
<evidence type="ECO:0000256" key="3">
    <source>
        <dbReference type="ARBA" id="ARBA00022576"/>
    </source>
</evidence>
<keyword evidence="4 6" id="KW-0808">Transferase</keyword>
<dbReference type="EMBL" id="BCMJ01000002">
    <property type="protein sequence ID" value="GAT18414.1"/>
    <property type="molecule type" value="Genomic_DNA"/>
</dbReference>
<evidence type="ECO:0000256" key="4">
    <source>
        <dbReference type="ARBA" id="ARBA00022679"/>
    </source>
</evidence>
<dbReference type="EC" id="2.6.1.-" evidence="6"/>
<evidence type="ECO:0000313" key="9">
    <source>
        <dbReference type="Proteomes" id="UP000223370"/>
    </source>
</evidence>
<feature type="domain" description="Aminotransferase class I/classII large" evidence="7">
    <location>
        <begin position="30"/>
        <end position="378"/>
    </location>
</feature>
<keyword evidence="5" id="KW-0663">Pyridoxal phosphate</keyword>
<dbReference type="CDD" id="cd00609">
    <property type="entry name" value="AAT_like"/>
    <property type="match status" value="1"/>
</dbReference>
<dbReference type="AlphaFoldDB" id="A0A1Z5H5U0"/>
<dbReference type="InterPro" id="IPR015422">
    <property type="entry name" value="PyrdxlP-dep_Trfase_small"/>
</dbReference>
<reference evidence="8 9" key="1">
    <citation type="submission" date="2015-11" db="EMBL/GenBank/DDBJ databases">
        <title>Draft genome sequences of new species of the genus Lactobacillus isolated from orchardgrass silage.</title>
        <authorList>
            <person name="Tohno M."/>
            <person name="Tanizawa Y."/>
            <person name="Arita M."/>
        </authorList>
    </citation>
    <scope>NUCLEOTIDE SEQUENCE [LARGE SCALE GENOMIC DNA]</scope>
    <source>
        <strain evidence="8 9">IWT5</strain>
    </source>
</reference>
<dbReference type="GO" id="GO:0006520">
    <property type="term" value="P:amino acid metabolic process"/>
    <property type="evidence" value="ECO:0007669"/>
    <property type="project" value="InterPro"/>
</dbReference>
<keyword evidence="9" id="KW-1185">Reference proteome</keyword>
<organism evidence="8 9">
    <name type="scientific">Secundilactobacillus silagincola</name>
    <dbReference type="NCBI Taxonomy" id="1714681"/>
    <lineage>
        <taxon>Bacteria</taxon>
        <taxon>Bacillati</taxon>
        <taxon>Bacillota</taxon>
        <taxon>Bacilli</taxon>
        <taxon>Lactobacillales</taxon>
        <taxon>Lactobacillaceae</taxon>
        <taxon>Secundilactobacillus</taxon>
    </lineage>
</organism>
<evidence type="ECO:0000256" key="5">
    <source>
        <dbReference type="ARBA" id="ARBA00022898"/>
    </source>
</evidence>
<evidence type="ECO:0000313" key="8">
    <source>
        <dbReference type="EMBL" id="GAT18414.1"/>
    </source>
</evidence>